<dbReference type="Proteomes" id="UP000035722">
    <property type="component" value="Unassembled WGS sequence"/>
</dbReference>
<gene>
    <name evidence="1" type="ORF">ARTSIC4J27_84</name>
</gene>
<organism evidence="1 2">
    <name type="scientific">Pseudarthrobacter siccitolerans</name>
    <dbReference type="NCBI Taxonomy" id="861266"/>
    <lineage>
        <taxon>Bacteria</taxon>
        <taxon>Bacillati</taxon>
        <taxon>Actinomycetota</taxon>
        <taxon>Actinomycetes</taxon>
        <taxon>Micrococcales</taxon>
        <taxon>Micrococcaceae</taxon>
        <taxon>Pseudarthrobacter</taxon>
    </lineage>
</organism>
<keyword evidence="2" id="KW-1185">Reference proteome</keyword>
<proteinExistence type="predicted"/>
<name>A0A024GXF3_9MICC</name>
<reference evidence="2" key="1">
    <citation type="journal article" date="2014" name="Genome Announc.">
        <title>Genome Sequence of Arthrobacter siccitolerans 4J27, a Xeroprotectant-Producing Desiccation-Tolerant Microorganism.</title>
        <authorList>
            <person name="Manzanera M."/>
            <person name="Santa-Cruz-Calvo L."/>
            <person name="Vilchez J.I."/>
            <person name="Garcia-Fontana C."/>
            <person name="Silva-Castro G.A."/>
            <person name="Calvo C."/>
            <person name="Gonzalez-Lopez J."/>
        </authorList>
    </citation>
    <scope>NUCLEOTIDE SEQUENCE [LARGE SCALE GENOMIC DNA]</scope>
    <source>
        <strain evidence="2">4J27</strain>
    </source>
</reference>
<dbReference type="EMBL" id="CAQI01000024">
    <property type="protein sequence ID" value="CCQ44161.1"/>
    <property type="molecule type" value="Genomic_DNA"/>
</dbReference>
<dbReference type="AlphaFoldDB" id="A0A024GXF3"/>
<evidence type="ECO:0000313" key="1">
    <source>
        <dbReference type="EMBL" id="CCQ44161.1"/>
    </source>
</evidence>
<evidence type="ECO:0000313" key="2">
    <source>
        <dbReference type="Proteomes" id="UP000035722"/>
    </source>
</evidence>
<accession>A0A024GXF3</accession>
<sequence length="50" mass="5771">MQHSSDIFASSEFHQEGEISNVTLYHHNIVNDIRDIGPVDFEVQHDYPMA</sequence>
<protein>
    <submittedName>
        <fullName evidence="1">Uncharacterized protein</fullName>
    </submittedName>
</protein>
<comment type="caution">
    <text evidence="1">The sequence shown here is derived from an EMBL/GenBank/DDBJ whole genome shotgun (WGS) entry which is preliminary data.</text>
</comment>